<gene>
    <name evidence="5" type="ORF">EPA93_23515</name>
</gene>
<accession>A0A4P6JU21</accession>
<dbReference type="GO" id="GO:0030145">
    <property type="term" value="F:manganese ion binding"/>
    <property type="evidence" value="ECO:0007669"/>
    <property type="project" value="TreeGrafter"/>
</dbReference>
<dbReference type="Proteomes" id="UP000290365">
    <property type="component" value="Chromosome"/>
</dbReference>
<evidence type="ECO:0000313" key="5">
    <source>
        <dbReference type="EMBL" id="QBD78792.1"/>
    </source>
</evidence>
<keyword evidence="3" id="KW-0464">Manganese</keyword>
<dbReference type="Pfam" id="PF00491">
    <property type="entry name" value="Arginase"/>
    <property type="match status" value="1"/>
</dbReference>
<sequence length="325" mass="34823">MHKANCSRRVSRKSARYMRSLYPLHRDSNRTGGFHLEISIICVPFQIDVGRWGCALGPQAYLNAGLIDRLRSAGHTVIDPVWIELPNKERTRDTITNLGRIAHYTSEQVSAALHNPDRIALVLEGDCNHAPGAIGGVAQACGSAGVAWFDAHGDMATMETTTSGMIGGMPYAVALGWEFADWREAAGLDTPVRPEAAALLGTSDLDPGEIAALQTHPILHLDAHELTHANVSERVAQAFRPRLNEAAGWYVHIDLDVAGPEVVPGALTPAPYWPPRQNLLEAAATLGHLLPIKALSLAAYNPSSDPGKLGSIFGIEMAMAVIGTS</sequence>
<dbReference type="KEGG" id="kbs:EPA93_23515"/>
<dbReference type="PANTHER" id="PTHR43782">
    <property type="entry name" value="ARGINASE"/>
    <property type="match status" value="1"/>
</dbReference>
<evidence type="ECO:0000256" key="4">
    <source>
        <dbReference type="PROSITE-ProRule" id="PRU00742"/>
    </source>
</evidence>
<protein>
    <recommendedName>
        <fullName evidence="7">Arginase family protein</fullName>
    </recommendedName>
</protein>
<dbReference type="AlphaFoldDB" id="A0A4P6JU21"/>
<dbReference type="SUPFAM" id="SSF52768">
    <property type="entry name" value="Arginase/deacetylase"/>
    <property type="match status" value="1"/>
</dbReference>
<evidence type="ECO:0000256" key="1">
    <source>
        <dbReference type="ARBA" id="ARBA00022723"/>
    </source>
</evidence>
<proteinExistence type="inferred from homology"/>
<dbReference type="GO" id="GO:0005737">
    <property type="term" value="C:cytoplasm"/>
    <property type="evidence" value="ECO:0007669"/>
    <property type="project" value="TreeGrafter"/>
</dbReference>
<dbReference type="InterPro" id="IPR006035">
    <property type="entry name" value="Ureohydrolase"/>
</dbReference>
<evidence type="ECO:0000256" key="3">
    <source>
        <dbReference type="ARBA" id="ARBA00023211"/>
    </source>
</evidence>
<name>A0A4P6JU21_KTERU</name>
<dbReference type="GO" id="GO:0004053">
    <property type="term" value="F:arginase activity"/>
    <property type="evidence" value="ECO:0007669"/>
    <property type="project" value="TreeGrafter"/>
</dbReference>
<keyword evidence="2" id="KW-0378">Hydrolase</keyword>
<evidence type="ECO:0000313" key="6">
    <source>
        <dbReference type="Proteomes" id="UP000290365"/>
    </source>
</evidence>
<dbReference type="PROSITE" id="PS51409">
    <property type="entry name" value="ARGINASE_2"/>
    <property type="match status" value="1"/>
</dbReference>
<dbReference type="OrthoDB" id="9789727at2"/>
<evidence type="ECO:0008006" key="7">
    <source>
        <dbReference type="Google" id="ProtNLM"/>
    </source>
</evidence>
<organism evidence="5 6">
    <name type="scientific">Ktedonosporobacter rubrisoli</name>
    <dbReference type="NCBI Taxonomy" id="2509675"/>
    <lineage>
        <taxon>Bacteria</taxon>
        <taxon>Bacillati</taxon>
        <taxon>Chloroflexota</taxon>
        <taxon>Ktedonobacteria</taxon>
        <taxon>Ktedonobacterales</taxon>
        <taxon>Ktedonosporobacteraceae</taxon>
        <taxon>Ktedonosporobacter</taxon>
    </lineage>
</organism>
<reference evidence="5 6" key="1">
    <citation type="submission" date="2019-01" db="EMBL/GenBank/DDBJ databases">
        <title>Ktedonosporobacter rubrisoli SCAWS-G2.</title>
        <authorList>
            <person name="Huang Y."/>
            <person name="Yan B."/>
        </authorList>
    </citation>
    <scope>NUCLEOTIDE SEQUENCE [LARGE SCALE GENOMIC DNA]</scope>
    <source>
        <strain evidence="5 6">SCAWS-G2</strain>
    </source>
</reference>
<dbReference type="EMBL" id="CP035758">
    <property type="protein sequence ID" value="QBD78792.1"/>
    <property type="molecule type" value="Genomic_DNA"/>
</dbReference>
<dbReference type="PRINTS" id="PR00116">
    <property type="entry name" value="ARGINASE"/>
</dbReference>
<keyword evidence="6" id="KW-1185">Reference proteome</keyword>
<comment type="similarity">
    <text evidence="4">Belongs to the arginase family.</text>
</comment>
<dbReference type="Gene3D" id="3.40.800.10">
    <property type="entry name" value="Ureohydrolase domain"/>
    <property type="match status" value="1"/>
</dbReference>
<keyword evidence="1" id="KW-0479">Metal-binding</keyword>
<dbReference type="PANTHER" id="PTHR43782:SF3">
    <property type="entry name" value="ARGINASE"/>
    <property type="match status" value="1"/>
</dbReference>
<dbReference type="InterPro" id="IPR023696">
    <property type="entry name" value="Ureohydrolase_dom_sf"/>
</dbReference>
<evidence type="ECO:0000256" key="2">
    <source>
        <dbReference type="ARBA" id="ARBA00022801"/>
    </source>
</evidence>